<dbReference type="HOGENOM" id="CLU_011142_3_0_0"/>
<evidence type="ECO:0000313" key="8">
    <source>
        <dbReference type="Proteomes" id="UP000005868"/>
    </source>
</evidence>
<keyword evidence="2 3" id="KW-0975">Bacterial flagellum</keyword>
<dbReference type="InterPro" id="IPR046358">
    <property type="entry name" value="Flagellin_C"/>
</dbReference>
<dbReference type="PRINTS" id="PR00207">
    <property type="entry name" value="FLAGELLIN"/>
</dbReference>
<evidence type="ECO:0000256" key="4">
    <source>
        <dbReference type="SAM" id="Coils"/>
    </source>
</evidence>
<organism evidence="7 8">
    <name type="scientific">Thermovirga lienii (strain ATCC BAA-1197 / DSM 17291 / Cas60314)</name>
    <dbReference type="NCBI Taxonomy" id="580340"/>
    <lineage>
        <taxon>Bacteria</taxon>
        <taxon>Thermotogati</taxon>
        <taxon>Synergistota</taxon>
        <taxon>Synergistia</taxon>
        <taxon>Synergistales</taxon>
        <taxon>Thermovirgaceae</taxon>
        <taxon>Thermovirga</taxon>
    </lineage>
</organism>
<dbReference type="AlphaFoldDB" id="G7V5X1"/>
<dbReference type="GO" id="GO:0005576">
    <property type="term" value="C:extracellular region"/>
    <property type="evidence" value="ECO:0007669"/>
    <property type="project" value="UniProtKB-SubCell"/>
</dbReference>
<keyword evidence="7" id="KW-0966">Cell projection</keyword>
<evidence type="ECO:0000259" key="6">
    <source>
        <dbReference type="Pfam" id="PF00700"/>
    </source>
</evidence>
<dbReference type="STRING" id="580340.Tlie_0130"/>
<accession>G7V5X1</accession>
<evidence type="ECO:0000256" key="2">
    <source>
        <dbReference type="ARBA" id="ARBA00023143"/>
    </source>
</evidence>
<dbReference type="SUPFAM" id="SSF64518">
    <property type="entry name" value="Phase 1 flagellin"/>
    <property type="match status" value="2"/>
</dbReference>
<dbReference type="Gene3D" id="1.20.1330.10">
    <property type="entry name" value="f41 fragment of flagellin, N-terminal domain"/>
    <property type="match status" value="2"/>
</dbReference>
<dbReference type="Proteomes" id="UP000005868">
    <property type="component" value="Chromosome"/>
</dbReference>
<evidence type="ECO:0000313" key="7">
    <source>
        <dbReference type="EMBL" id="AER65876.1"/>
    </source>
</evidence>
<dbReference type="Gene3D" id="6.10.10.10">
    <property type="entry name" value="Flagellar export chaperone, C-terminal domain"/>
    <property type="match status" value="1"/>
</dbReference>
<keyword evidence="3" id="KW-0964">Secreted</keyword>
<keyword evidence="7" id="KW-0969">Cilium</keyword>
<dbReference type="Pfam" id="PF00669">
    <property type="entry name" value="Flagellin_N"/>
    <property type="match status" value="1"/>
</dbReference>
<dbReference type="KEGG" id="tli:Tlie_0130"/>
<reference evidence="8" key="1">
    <citation type="submission" date="2011-10" db="EMBL/GenBank/DDBJ databases">
        <title>The complete genome of chromosome of Thermovirga lienii DSM 17291.</title>
        <authorList>
            <consortium name="US DOE Joint Genome Institute (JGI-PGF)"/>
            <person name="Lucas S."/>
            <person name="Copeland A."/>
            <person name="Lapidus A."/>
            <person name="Glavina del Rio T."/>
            <person name="Dalin E."/>
            <person name="Tice H."/>
            <person name="Bruce D."/>
            <person name="Goodwin L."/>
            <person name="Pitluck S."/>
            <person name="Peters L."/>
            <person name="Mikhailova N."/>
            <person name="Saunders E."/>
            <person name="Kyrpides N."/>
            <person name="Mavromatis K."/>
            <person name="Ivanova N."/>
            <person name="Last F.I."/>
            <person name="Brettin T."/>
            <person name="Detter J.C."/>
            <person name="Han C."/>
            <person name="Larimer F."/>
            <person name="Land M."/>
            <person name="Hauser L."/>
            <person name="Markowitz V."/>
            <person name="Cheng J.-F."/>
            <person name="Hugenholtz P."/>
            <person name="Woyke T."/>
            <person name="Wu D."/>
            <person name="Spring S."/>
            <person name="Schroeder M."/>
            <person name="Brambilla E.-M."/>
            <person name="Klenk H.-P."/>
            <person name="Eisen J.A."/>
        </authorList>
    </citation>
    <scope>NUCLEOTIDE SEQUENCE [LARGE SCALE GENOMIC DNA]</scope>
    <source>
        <strain evidence="8">ATCC BAA-1197 / DSM 17291 / Cas60314</strain>
    </source>
</reference>
<sequence>MRMGAPQQIEGLFPIENIENNPQSAETYIGDYGEELELAFEKNPLLVVWRNYLSYIFNREAKAGRQLLSESPQGTFSKDGKSTKQGGLSSMRIYHNINSMVTQNSLRTNEHALSRSLTRLSTGLRINSAADDAAGLAISEKMRAQTAGLDKAVSNSQDGISLIQTAEGALNETQSILQRMRELSVQAANDTLTANDRQAIQSEIDQLTQELDRISDTTTFNTKKLLDGTASAIVSTDKSTTKVYARGTVTNEGNYKISVDLLQAGTAQVQASNVFTLGSGSGGEIESQTAGEGRKAAAQLVVGTAATGAENDSLDFSFTINGNTFSVSGIALTGADAAAQADQIKAGLEANDDFNKYFTVSVDDTAITITAKEAGTDFSFTTTLNEGGGAGQSELVLEDAAANAIIQSGSLSATTDTSAGGADDFATVANSFSVSKASQNITNIDTVDGNQMAGGTYSVITSNNVNAGDVTAGYNLSDPNGFITSTATATVFGGYSYITMSIEVTGKDSDANTLDLAVEYRAMDGNGTWTSGSVNLTGVAADGTGFEGAGDVIAGVTLGDTTFDINTASVGDKAALTVWDASAANGDVVKITDGTNNYYFNFSAGALDGASDKNFYMYQVDSNNVLYDGAIQMDFDTYLVDESPAFQFTVASGLPEGTVATGNTKLKDLAQFQGTGGVNLLEDPQTITIIQGDGKKATVTLYADDTLEQAATKFNQAIAETLGQKDYVSSADANNFVQFISSGEVTENSPYSIAGTLVFSSAVAGKAGELNFVGDDSIITALGLNVIQESQENRFSVDVTDSNTGAVVASNVELTGNTLVGVIDPNVDVEFDKMANASISWNSTTKSWSIIADSSSFETNVHITSNSAVFQIGANEGEKMSIDLGNMSAAALGVDKVLVTDRESAARSITIIDNALNQVSEQRAALGAYQNRLEHTINNLTTASTNLTSAESRIRDVDMAAEMTEFTKNQILMQAANAMLSQANQLPQQVLQLLR</sequence>
<dbReference type="PANTHER" id="PTHR42792">
    <property type="entry name" value="FLAGELLIN"/>
    <property type="match status" value="1"/>
</dbReference>
<dbReference type="eggNOG" id="COG1344">
    <property type="taxonomic scope" value="Bacteria"/>
</dbReference>
<dbReference type="Gene3D" id="3.30.70.2120">
    <property type="match status" value="1"/>
</dbReference>
<evidence type="ECO:0000256" key="1">
    <source>
        <dbReference type="ARBA" id="ARBA00005709"/>
    </source>
</evidence>
<dbReference type="InterPro" id="IPR001492">
    <property type="entry name" value="Flagellin"/>
</dbReference>
<keyword evidence="4" id="KW-0175">Coiled coil</keyword>
<keyword evidence="8" id="KW-1185">Reference proteome</keyword>
<feature type="coiled-coil region" evidence="4">
    <location>
        <begin position="163"/>
        <end position="217"/>
    </location>
</feature>
<gene>
    <name evidence="7" type="ordered locus">Tlie_0130</name>
</gene>
<feature type="domain" description="Flagellin N-terminal" evidence="5">
    <location>
        <begin position="93"/>
        <end position="229"/>
    </location>
</feature>
<reference evidence="7 8" key="2">
    <citation type="journal article" date="2012" name="Stand. Genomic Sci.">
        <title>Genome sequence of the moderately thermophilic, amino-acid-degrading and sulfur-reducing bacterium Thermovirga lienii type strain (Cas60314(T)).</title>
        <authorList>
            <person name="Goker M."/>
            <person name="Saunders E."/>
            <person name="Lapidus A."/>
            <person name="Nolan M."/>
            <person name="Lucas S."/>
            <person name="Hammon N."/>
            <person name="Deshpande S."/>
            <person name="Cheng J.F."/>
            <person name="Han C."/>
            <person name="Tapia R."/>
            <person name="Goodwin L.A."/>
            <person name="Pitluck S."/>
            <person name="Liolios K."/>
            <person name="Mavromatis K."/>
            <person name="Pagani I."/>
            <person name="Ivanova N."/>
            <person name="Mikhailova N."/>
            <person name="Pati A."/>
            <person name="Chen A."/>
            <person name="Palaniappan K."/>
            <person name="Land M."/>
            <person name="Chang Y.J."/>
            <person name="Jeffries C.D."/>
            <person name="Brambilla E.M."/>
            <person name="Rohde M."/>
            <person name="Spring S."/>
            <person name="Detter J.C."/>
            <person name="Woyke T."/>
            <person name="Bristow J."/>
            <person name="Eisen J.A."/>
            <person name="Markowitz V."/>
            <person name="Hugenholtz P."/>
            <person name="Kyrpides N.C."/>
            <person name="Klenk H.P."/>
        </authorList>
    </citation>
    <scope>NUCLEOTIDE SEQUENCE [LARGE SCALE GENOMIC DNA]</scope>
    <source>
        <strain evidence="8">ATCC BAA-1197 / DSM 17291 / Cas60314</strain>
    </source>
</reference>
<dbReference type="GO" id="GO:0005198">
    <property type="term" value="F:structural molecule activity"/>
    <property type="evidence" value="ECO:0007669"/>
    <property type="project" value="UniProtKB-UniRule"/>
</dbReference>
<evidence type="ECO:0000256" key="3">
    <source>
        <dbReference type="RuleBase" id="RU362073"/>
    </source>
</evidence>
<comment type="function">
    <text evidence="3">Flagellin is the subunit protein which polymerizes to form the filaments of bacterial flagella.</text>
</comment>
<dbReference type="InterPro" id="IPR001029">
    <property type="entry name" value="Flagellin_N"/>
</dbReference>
<dbReference type="PANTHER" id="PTHR42792:SF2">
    <property type="entry name" value="FLAGELLIN"/>
    <property type="match status" value="1"/>
</dbReference>
<keyword evidence="7" id="KW-0282">Flagellum</keyword>
<comment type="similarity">
    <text evidence="1 3">Belongs to the bacterial flagellin family.</text>
</comment>
<feature type="domain" description="Flagellin C-terminal" evidence="6">
    <location>
        <begin position="909"/>
        <end position="994"/>
    </location>
</feature>
<proteinExistence type="inferred from homology"/>
<dbReference type="Pfam" id="PF00700">
    <property type="entry name" value="Flagellin_C"/>
    <property type="match status" value="1"/>
</dbReference>
<protein>
    <recommendedName>
        <fullName evidence="3">Flagellin</fullName>
    </recommendedName>
</protein>
<dbReference type="EMBL" id="CP003096">
    <property type="protein sequence ID" value="AER65876.1"/>
    <property type="molecule type" value="Genomic_DNA"/>
</dbReference>
<dbReference type="InterPro" id="IPR042187">
    <property type="entry name" value="Flagellin_C_sub2"/>
</dbReference>
<evidence type="ECO:0000259" key="5">
    <source>
        <dbReference type="Pfam" id="PF00669"/>
    </source>
</evidence>
<dbReference type="GO" id="GO:0009288">
    <property type="term" value="C:bacterial-type flagellum"/>
    <property type="evidence" value="ECO:0007669"/>
    <property type="project" value="UniProtKB-SubCell"/>
</dbReference>
<comment type="subcellular location">
    <subcellularLocation>
        <location evidence="3">Secreted</location>
    </subcellularLocation>
    <subcellularLocation>
        <location evidence="3">Bacterial flagellum</location>
    </subcellularLocation>
</comment>
<name>G7V5X1_THELD</name>